<feature type="chain" id="PRO_5035475393" evidence="2">
    <location>
        <begin position="25"/>
        <end position="125"/>
    </location>
</feature>
<proteinExistence type="predicted"/>
<keyword evidence="1" id="KW-0812">Transmembrane</keyword>
<organism evidence="3 4">
    <name type="scientific">Fusarium tricinctum</name>
    <dbReference type="NCBI Taxonomy" id="61284"/>
    <lineage>
        <taxon>Eukaryota</taxon>
        <taxon>Fungi</taxon>
        <taxon>Dikarya</taxon>
        <taxon>Ascomycota</taxon>
        <taxon>Pezizomycotina</taxon>
        <taxon>Sordariomycetes</taxon>
        <taxon>Hypocreomycetidae</taxon>
        <taxon>Hypocreales</taxon>
        <taxon>Nectriaceae</taxon>
        <taxon>Fusarium</taxon>
        <taxon>Fusarium tricinctum species complex</taxon>
    </lineage>
</organism>
<protein>
    <submittedName>
        <fullName evidence="3">Uncharacterized protein</fullName>
    </submittedName>
</protein>
<evidence type="ECO:0000313" key="4">
    <source>
        <dbReference type="Proteomes" id="UP000813427"/>
    </source>
</evidence>
<keyword evidence="1" id="KW-1133">Transmembrane helix</keyword>
<sequence length="125" mass="14343">MVVSLHFISIWHLLFSFFSSLCMSCPFRSFASPFLPLVLKFSRFLSRLLEISSVRVLGIFSSSSISTPRVTCIFCADFGGDPRRFCLIFVIIFPLFRLVLFEAIPTVPLDVVWTYLEDSWKITTT</sequence>
<comment type="caution">
    <text evidence="3">The sequence shown here is derived from an EMBL/GenBank/DDBJ whole genome shotgun (WGS) entry which is preliminary data.</text>
</comment>
<keyword evidence="1" id="KW-0472">Membrane</keyword>
<dbReference type="AlphaFoldDB" id="A0A8K0RVT3"/>
<gene>
    <name evidence="3" type="ORF">BKA59DRAFT_226543</name>
</gene>
<dbReference type="EMBL" id="JAGPXF010000005">
    <property type="protein sequence ID" value="KAH7242351.1"/>
    <property type="molecule type" value="Genomic_DNA"/>
</dbReference>
<dbReference type="OrthoDB" id="10536831at2759"/>
<evidence type="ECO:0000256" key="1">
    <source>
        <dbReference type="SAM" id="Phobius"/>
    </source>
</evidence>
<dbReference type="Proteomes" id="UP000813427">
    <property type="component" value="Unassembled WGS sequence"/>
</dbReference>
<name>A0A8K0RVT3_9HYPO</name>
<keyword evidence="4" id="KW-1185">Reference proteome</keyword>
<reference evidence="3" key="1">
    <citation type="journal article" date="2021" name="Nat. Commun.">
        <title>Genetic determinants of endophytism in the Arabidopsis root mycobiome.</title>
        <authorList>
            <person name="Mesny F."/>
            <person name="Miyauchi S."/>
            <person name="Thiergart T."/>
            <person name="Pickel B."/>
            <person name="Atanasova L."/>
            <person name="Karlsson M."/>
            <person name="Huettel B."/>
            <person name="Barry K.W."/>
            <person name="Haridas S."/>
            <person name="Chen C."/>
            <person name="Bauer D."/>
            <person name="Andreopoulos W."/>
            <person name="Pangilinan J."/>
            <person name="LaButti K."/>
            <person name="Riley R."/>
            <person name="Lipzen A."/>
            <person name="Clum A."/>
            <person name="Drula E."/>
            <person name="Henrissat B."/>
            <person name="Kohler A."/>
            <person name="Grigoriev I.V."/>
            <person name="Martin F.M."/>
            <person name="Hacquard S."/>
        </authorList>
    </citation>
    <scope>NUCLEOTIDE SEQUENCE</scope>
    <source>
        <strain evidence="3">MPI-SDFR-AT-0068</strain>
    </source>
</reference>
<evidence type="ECO:0000256" key="2">
    <source>
        <dbReference type="SAM" id="SignalP"/>
    </source>
</evidence>
<feature type="signal peptide" evidence="2">
    <location>
        <begin position="1"/>
        <end position="24"/>
    </location>
</feature>
<feature type="transmembrane region" description="Helical" evidence="1">
    <location>
        <begin position="85"/>
        <end position="104"/>
    </location>
</feature>
<accession>A0A8K0RVT3</accession>
<evidence type="ECO:0000313" key="3">
    <source>
        <dbReference type="EMBL" id="KAH7242351.1"/>
    </source>
</evidence>
<keyword evidence="2" id="KW-0732">Signal</keyword>